<reference evidence="1 3" key="4">
    <citation type="journal article" date="1996" name="Virology">
        <title>Analysis of 76 kb of the chlorella virus PBCV-1 330-kb genome: map positions 182 to 258.</title>
        <authorList>
            <person name="Kutish G.F."/>
            <person name="Li Y."/>
            <person name="Lu Z."/>
            <person name="Furuta M."/>
            <person name="Rock D.L."/>
            <person name="Van Etten J.L."/>
        </authorList>
    </citation>
    <scope>NUCLEOTIDE SEQUENCE [LARGE SCALE GENOMIC DNA]</scope>
</reference>
<sequence length="43" mass="4606">MGSAPLRPKSLHSATLRGLLRAPLRSATLRSASELRLPVVIVI</sequence>
<reference evidence="1 3" key="2">
    <citation type="journal article" date="1995" name="Virology">
        <title>Analysis of 43 kb of the Chlorella virus PBCV-1 330-kb genome: map positions 45 to 88.</title>
        <authorList>
            <person name="Li Y."/>
            <person name="Lu Z."/>
            <person name="Burbank D.E."/>
            <person name="Kutish G.F."/>
            <person name="Rock D.L."/>
            <person name="Van Etten J.L."/>
        </authorList>
    </citation>
    <scope>NUCLEOTIDE SEQUENCE [LARGE SCALE GENOMIC DNA]</scope>
</reference>
<reference evidence="1 3" key="7">
    <citation type="journal article" date="2000" name="Virology">
        <title>Characterization of a beta-1,3-glucanase encoded by chlorella virus PBCV-1.</title>
        <authorList>
            <person name="Sun L."/>
            <person name="Gurnon J.R."/>
            <person name="Adams B.J."/>
            <person name="Graves M.V."/>
            <person name="Van Etten J.L."/>
        </authorList>
    </citation>
    <scope>NUCLEOTIDE SEQUENCE [LARGE SCALE GENOMIC DNA]</scope>
</reference>
<reference evidence="1 3" key="5">
    <citation type="journal article" date="1997" name="Virology">
        <title>Analysis of 74 kb of DNA located at the right end of the 330-kb chlorella virus PBCV-1 genome.</title>
        <authorList>
            <person name="Li Y."/>
            <person name="Lu Z."/>
            <person name="Sun L."/>
            <person name="Ropp S."/>
            <person name="Kutish G.F."/>
            <person name="Rock D.L."/>
            <person name="Van Etten J.L."/>
        </authorList>
    </citation>
    <scope>NUCLEOTIDE SEQUENCE [LARGE SCALE GENOMIC DNA]</scope>
</reference>
<keyword evidence="3" id="KW-1185">Reference proteome</keyword>
<organismHost>
    <name type="scientific">Chlorella</name>
    <dbReference type="NCBI Taxonomy" id="3071"/>
</organismHost>
<reference evidence="1 3" key="8">
    <citation type="journal article" date="2010" name="J. Virol.">
        <title>Microarray analysis of Paramecium bursaria chlorella virus 1 transcription.</title>
        <authorList>
            <person name="Yanai-Balser G.M."/>
            <person name="Duncan G.A."/>
            <person name="Eudy J.D."/>
            <person name="Wang D."/>
            <person name="Li X."/>
            <person name="Agarkova I.V."/>
            <person name="Dunigan D.D."/>
            <person name="Van Etten J.L."/>
        </authorList>
    </citation>
    <scope>NUCLEOTIDE SEQUENCE [LARGE SCALE GENOMIC DNA]</scope>
</reference>
<dbReference type="KEGG" id="vg:10971237"/>
<gene>
    <name evidence="1" type="primary">a002dR</name>
    <name evidence="2" type="synonym">a690dR</name>
</gene>
<reference evidence="1 3" key="1">
    <citation type="journal article" date="1995" name="Virology">
        <title>Analysis of 45 kb of DNA located at the left end of the chlorella virus PBCV-1 genome.</title>
        <authorList>
            <person name="Lu Z."/>
            <person name="Li Y."/>
            <person name="Zhang Y."/>
            <person name="Kutish G.F."/>
            <person name="Rock D.L."/>
            <person name="Van Etten J.L."/>
        </authorList>
    </citation>
    <scope>NUCLEOTIDE SEQUENCE [LARGE SCALE GENOMIC DNA]</scope>
</reference>
<reference evidence="1" key="9">
    <citation type="submission" date="2011-02" db="EMBL/GenBank/DDBJ databases">
        <title>Paramecium bursaria Chlorella virus 1 proteome reveals novel architectural and regulatory features of a giant virus.</title>
        <authorList>
            <person name="Dunigan D.D."/>
            <person name="Blanc G."/>
            <person name="Duncan G.A."/>
            <person name="Gurnon J.R."/>
            <person name="Jeanniard A."/>
            <person name="McClung O.W."/>
            <person name="Upton C."/>
            <person name="Van Etten J.L."/>
        </authorList>
    </citation>
    <scope>NUCLEOTIDE SEQUENCE</scope>
</reference>
<proteinExistence type="predicted"/>
<dbReference type="Proteomes" id="UP000000862">
    <property type="component" value="Segment"/>
</dbReference>
<dbReference type="EMBL" id="JF411744">
    <property type="protein sequence ID" value="AEI70153.1"/>
    <property type="molecule type" value="Genomic_DNA"/>
</dbReference>
<accession>F8TTV7</accession>
<protein>
    <submittedName>
        <fullName evidence="1">Uncharacterized protein</fullName>
    </submittedName>
</protein>
<dbReference type="RefSeq" id="YP_004679008.1">
    <property type="nucleotide sequence ID" value="NC_000852.5"/>
</dbReference>
<dbReference type="RefSeq" id="YP_004678873.1">
    <property type="nucleotide sequence ID" value="NC_000852.5"/>
</dbReference>
<evidence type="ECO:0000313" key="2">
    <source>
        <dbReference type="EMBL" id="AEI70153.1"/>
    </source>
</evidence>
<name>F8TTV7_PBCV1</name>
<evidence type="ECO:0000313" key="1">
    <source>
        <dbReference type="EMBL" id="AEI70018.1"/>
    </source>
</evidence>
<dbReference type="GeneID" id="10971237"/>
<reference evidence="1 3" key="6">
    <citation type="journal article" date="1999" name="Virology">
        <title>Chlorella virus PBCV-1 encodes a functional homospermidine synthase.</title>
        <authorList>
            <person name="Kaiser A."/>
            <person name="Vollmert M."/>
            <person name="Tholl D."/>
            <person name="Graves M.V."/>
            <person name="Gurnon J.R."/>
            <person name="Xing W."/>
            <person name="Lisec A.D."/>
            <person name="Nickerson K.W."/>
            <person name="Van Etten J.L."/>
        </authorList>
    </citation>
    <scope>NUCLEOTIDE SEQUENCE [LARGE SCALE GENOMIC DNA]</scope>
</reference>
<dbReference type="EMBL" id="JF411744">
    <property type="protein sequence ID" value="AEI70018.1"/>
    <property type="molecule type" value="Genomic_DNA"/>
</dbReference>
<evidence type="ECO:0000313" key="3">
    <source>
        <dbReference type="Proteomes" id="UP000000862"/>
    </source>
</evidence>
<dbReference type="KEGG" id="vg:10971173"/>
<dbReference type="GeneID" id="10971173"/>
<reference evidence="1 3" key="3">
    <citation type="journal article" date="1996" name="Virology">
        <title>Analysis of 94 kb of the chlorella virus PBCV-1 330-kb genome: map positions 88 to 182.</title>
        <authorList>
            <person name="Lu Z."/>
            <person name="Li Y."/>
            <person name="Que Q."/>
            <person name="Kutish G.F."/>
            <person name="Rock D.L."/>
            <person name="Van Etten J.L."/>
        </authorList>
    </citation>
    <scope>NUCLEOTIDE SEQUENCE [LARGE SCALE GENOMIC DNA]</scope>
</reference>
<organism evidence="1 3">
    <name type="scientific">Paramecium bursaria Chlorella virus 1</name>
    <name type="common">PBCV-1</name>
    <dbReference type="NCBI Taxonomy" id="10506"/>
    <lineage>
        <taxon>Viruses</taxon>
        <taxon>Varidnaviria</taxon>
        <taxon>Bamfordvirae</taxon>
        <taxon>Nucleocytoviricota</taxon>
        <taxon>Megaviricetes</taxon>
        <taxon>Algavirales</taxon>
        <taxon>Phycodnaviridae</taxon>
        <taxon>Chlorovirus</taxon>
        <taxon>Chlorovirus vanettense</taxon>
    </lineage>
</organism>